<comment type="caution">
    <text evidence="1">The sequence shown here is derived from an EMBL/GenBank/DDBJ whole genome shotgun (WGS) entry which is preliminary data.</text>
</comment>
<keyword evidence="2" id="KW-1185">Reference proteome</keyword>
<gene>
    <name evidence="1" type="ORF">CLV58_12617</name>
</gene>
<dbReference type="Proteomes" id="UP000238375">
    <property type="component" value="Unassembled WGS sequence"/>
</dbReference>
<name>A0A2T0S766_9BACT</name>
<reference evidence="1 2" key="1">
    <citation type="submission" date="2018-03" db="EMBL/GenBank/DDBJ databases">
        <title>Genomic Encyclopedia of Archaeal and Bacterial Type Strains, Phase II (KMG-II): from individual species to whole genera.</title>
        <authorList>
            <person name="Goeker M."/>
        </authorList>
    </citation>
    <scope>NUCLEOTIDE SEQUENCE [LARGE SCALE GENOMIC DNA]</scope>
    <source>
        <strain evidence="1 2">DSM 28354</strain>
    </source>
</reference>
<dbReference type="EMBL" id="PVTE01000026">
    <property type="protein sequence ID" value="PRY29235.1"/>
    <property type="molecule type" value="Genomic_DNA"/>
</dbReference>
<evidence type="ECO:0008006" key="3">
    <source>
        <dbReference type="Google" id="ProtNLM"/>
    </source>
</evidence>
<proteinExistence type="predicted"/>
<accession>A0A2T0S766</accession>
<dbReference type="OrthoDB" id="963084at2"/>
<evidence type="ECO:0000313" key="2">
    <source>
        <dbReference type="Proteomes" id="UP000238375"/>
    </source>
</evidence>
<dbReference type="AlphaFoldDB" id="A0A2T0S766"/>
<sequence>MWYFLIRQGNVSYEQYRALQRKAALTEVELFNDPYENWYVLSVEKEQYTAFVDQLDRQGIVYDLRSDRPLRDELLSLMR</sequence>
<protein>
    <recommendedName>
        <fullName evidence="3">Chlorite dismutase</fullName>
    </recommendedName>
</protein>
<dbReference type="RefSeq" id="WP_106140124.1">
    <property type="nucleotide sequence ID" value="NZ_PVTE01000026.1"/>
</dbReference>
<organism evidence="1 2">
    <name type="scientific">Spirosoma oryzae</name>
    <dbReference type="NCBI Taxonomy" id="1469603"/>
    <lineage>
        <taxon>Bacteria</taxon>
        <taxon>Pseudomonadati</taxon>
        <taxon>Bacteroidota</taxon>
        <taxon>Cytophagia</taxon>
        <taxon>Cytophagales</taxon>
        <taxon>Cytophagaceae</taxon>
        <taxon>Spirosoma</taxon>
    </lineage>
</organism>
<evidence type="ECO:0000313" key="1">
    <source>
        <dbReference type="EMBL" id="PRY29235.1"/>
    </source>
</evidence>